<protein>
    <recommendedName>
        <fullName evidence="2">Replication factor A C-terminal domain-containing protein</fullName>
    </recommendedName>
</protein>
<name>A0ABD3BBH1_9LAMI</name>
<evidence type="ECO:0000259" key="2">
    <source>
        <dbReference type="Pfam" id="PF08646"/>
    </source>
</evidence>
<reference evidence="4" key="1">
    <citation type="journal article" date="2024" name="IScience">
        <title>Strigolactones Initiate the Formation of Haustorium-like Structures in Castilleja.</title>
        <authorList>
            <person name="Buerger M."/>
            <person name="Peterson D."/>
            <person name="Chory J."/>
        </authorList>
    </citation>
    <scope>NUCLEOTIDE SEQUENCE [LARGE SCALE GENOMIC DNA]</scope>
</reference>
<dbReference type="InterPro" id="IPR013955">
    <property type="entry name" value="Rep_factor-A_C"/>
</dbReference>
<proteinExistence type="predicted"/>
<evidence type="ECO:0000313" key="3">
    <source>
        <dbReference type="EMBL" id="KAL3614723.1"/>
    </source>
</evidence>
<dbReference type="AlphaFoldDB" id="A0ABD3BBH1"/>
<dbReference type="EMBL" id="JAVIJP010000103">
    <property type="protein sequence ID" value="KAL3614723.1"/>
    <property type="molecule type" value="Genomic_DNA"/>
</dbReference>
<feature type="region of interest" description="Disordered" evidence="1">
    <location>
        <begin position="195"/>
        <end position="229"/>
    </location>
</feature>
<evidence type="ECO:0000313" key="4">
    <source>
        <dbReference type="Proteomes" id="UP001632038"/>
    </source>
</evidence>
<organism evidence="3 4">
    <name type="scientific">Castilleja foliolosa</name>
    <dbReference type="NCBI Taxonomy" id="1961234"/>
    <lineage>
        <taxon>Eukaryota</taxon>
        <taxon>Viridiplantae</taxon>
        <taxon>Streptophyta</taxon>
        <taxon>Embryophyta</taxon>
        <taxon>Tracheophyta</taxon>
        <taxon>Spermatophyta</taxon>
        <taxon>Magnoliopsida</taxon>
        <taxon>eudicotyledons</taxon>
        <taxon>Gunneridae</taxon>
        <taxon>Pentapetalae</taxon>
        <taxon>asterids</taxon>
        <taxon>lamiids</taxon>
        <taxon>Lamiales</taxon>
        <taxon>Orobanchaceae</taxon>
        <taxon>Pedicularideae</taxon>
        <taxon>Castillejinae</taxon>
        <taxon>Castilleja</taxon>
    </lineage>
</organism>
<sequence>MASHQHWGNDKELDDVYHLFALKEAHYLSIKTLTEYIKEDGRKYWVYGKIVHLETGNQFWYLSCLWCAREVEVVNGQKICFHCGYNTRDNIYRYKLEVIVVDDTGSMKLTLSDGASTRLIGQETEDVIALQGFSVKRLPNYIEEEIVGRHALFEVINTEQNSVLRRYNASRLNVDVDVLYEFRHKYLHEEVVDANQLQEEEEQEEEEWWEDDWEEEVEEGSGESGVEDE</sequence>
<keyword evidence="4" id="KW-1185">Reference proteome</keyword>
<dbReference type="SUPFAM" id="SSF50249">
    <property type="entry name" value="Nucleic acid-binding proteins"/>
    <property type="match status" value="1"/>
</dbReference>
<evidence type="ECO:0000256" key="1">
    <source>
        <dbReference type="SAM" id="MobiDB-lite"/>
    </source>
</evidence>
<gene>
    <name evidence="3" type="ORF">CASFOL_041480</name>
</gene>
<dbReference type="Pfam" id="PF08646">
    <property type="entry name" value="Rep_fac-A_C"/>
    <property type="match status" value="1"/>
</dbReference>
<feature type="compositionally biased region" description="Acidic residues" evidence="1">
    <location>
        <begin position="198"/>
        <end position="229"/>
    </location>
</feature>
<feature type="domain" description="Replication factor A C-terminal" evidence="2">
    <location>
        <begin position="46"/>
        <end position="144"/>
    </location>
</feature>
<dbReference type="Proteomes" id="UP001632038">
    <property type="component" value="Unassembled WGS sequence"/>
</dbReference>
<accession>A0ABD3BBH1</accession>
<comment type="caution">
    <text evidence="3">The sequence shown here is derived from an EMBL/GenBank/DDBJ whole genome shotgun (WGS) entry which is preliminary data.</text>
</comment>
<dbReference type="InterPro" id="IPR012340">
    <property type="entry name" value="NA-bd_OB-fold"/>
</dbReference>
<dbReference type="Gene3D" id="2.40.50.140">
    <property type="entry name" value="Nucleic acid-binding proteins"/>
    <property type="match status" value="1"/>
</dbReference>